<feature type="signal peptide" evidence="4">
    <location>
        <begin position="1"/>
        <end position="29"/>
    </location>
</feature>
<dbReference type="Pfam" id="PF13432">
    <property type="entry name" value="TPR_16"/>
    <property type="match status" value="2"/>
</dbReference>
<dbReference type="AlphaFoldDB" id="A0A1F4U4P5"/>
<dbReference type="SUPFAM" id="SSF48452">
    <property type="entry name" value="TPR-like"/>
    <property type="match status" value="2"/>
</dbReference>
<dbReference type="Gene3D" id="1.25.40.10">
    <property type="entry name" value="Tetratricopeptide repeat domain"/>
    <property type="match status" value="2"/>
</dbReference>
<feature type="domain" description="Outer membrane lipoprotein BamD-like" evidence="6">
    <location>
        <begin position="191"/>
        <end position="259"/>
    </location>
</feature>
<comment type="similarity">
    <text evidence="1">Belongs to the transglycosylase Slt family.</text>
</comment>
<evidence type="ECO:0000259" key="5">
    <source>
        <dbReference type="Pfam" id="PF01464"/>
    </source>
</evidence>
<dbReference type="GO" id="GO:0016020">
    <property type="term" value="C:membrane"/>
    <property type="evidence" value="ECO:0007669"/>
    <property type="project" value="InterPro"/>
</dbReference>
<comment type="caution">
    <text evidence="7">The sequence shown here is derived from an EMBL/GenBank/DDBJ whole genome shotgun (WGS) entry which is preliminary data.</text>
</comment>
<organism evidence="7 8">
    <name type="scientific">candidate division WOR-1 bacterium RIFOXYC2_FULL_46_14</name>
    <dbReference type="NCBI Taxonomy" id="1802587"/>
    <lineage>
        <taxon>Bacteria</taxon>
        <taxon>Bacillati</taxon>
        <taxon>Saganbacteria</taxon>
    </lineage>
</organism>
<evidence type="ECO:0000313" key="7">
    <source>
        <dbReference type="EMBL" id="OGC39837.1"/>
    </source>
</evidence>
<dbReference type="InterPro" id="IPR011990">
    <property type="entry name" value="TPR-like_helical_dom_sf"/>
</dbReference>
<evidence type="ECO:0000256" key="4">
    <source>
        <dbReference type="SAM" id="SignalP"/>
    </source>
</evidence>
<dbReference type="SUPFAM" id="SSF53955">
    <property type="entry name" value="Lysozyme-like"/>
    <property type="match status" value="1"/>
</dbReference>
<dbReference type="PROSITE" id="PS00922">
    <property type="entry name" value="TRANSGLYCOSYLASE"/>
    <property type="match status" value="1"/>
</dbReference>
<accession>A0A1F4U4P5</accession>
<dbReference type="Pfam" id="PF01464">
    <property type="entry name" value="SLT"/>
    <property type="match status" value="1"/>
</dbReference>
<evidence type="ECO:0000256" key="1">
    <source>
        <dbReference type="ARBA" id="ARBA00007734"/>
    </source>
</evidence>
<dbReference type="SMART" id="SM00028">
    <property type="entry name" value="TPR"/>
    <property type="match status" value="6"/>
</dbReference>
<keyword evidence="2 4" id="KW-0732">Signal</keyword>
<dbReference type="Gene3D" id="1.10.530.10">
    <property type="match status" value="1"/>
</dbReference>
<feature type="repeat" description="TPR" evidence="3">
    <location>
        <begin position="301"/>
        <end position="334"/>
    </location>
</feature>
<dbReference type="InterPro" id="IPR000189">
    <property type="entry name" value="Transglyc_AS"/>
</dbReference>
<dbReference type="EMBL" id="MEUJ01000005">
    <property type="protein sequence ID" value="OGC39837.1"/>
    <property type="molecule type" value="Genomic_DNA"/>
</dbReference>
<dbReference type="InterPro" id="IPR008258">
    <property type="entry name" value="Transglycosylase_SLT_dom_1"/>
</dbReference>
<proteinExistence type="inferred from homology"/>
<dbReference type="InterPro" id="IPR039565">
    <property type="entry name" value="BamD-like"/>
</dbReference>
<dbReference type="PROSITE" id="PS50005">
    <property type="entry name" value="TPR"/>
    <property type="match status" value="3"/>
</dbReference>
<dbReference type="CDD" id="cd13401">
    <property type="entry name" value="Slt70-like"/>
    <property type="match status" value="1"/>
</dbReference>
<keyword evidence="3" id="KW-0802">TPR repeat</keyword>
<feature type="domain" description="Transglycosylase SLT" evidence="5">
    <location>
        <begin position="523"/>
        <end position="631"/>
    </location>
</feature>
<dbReference type="Proteomes" id="UP000179242">
    <property type="component" value="Unassembled WGS sequence"/>
</dbReference>
<evidence type="ECO:0000256" key="3">
    <source>
        <dbReference type="PROSITE-ProRule" id="PRU00339"/>
    </source>
</evidence>
<evidence type="ECO:0000313" key="8">
    <source>
        <dbReference type="Proteomes" id="UP000179242"/>
    </source>
</evidence>
<reference evidence="7 8" key="1">
    <citation type="journal article" date="2016" name="Nat. Commun.">
        <title>Thousands of microbial genomes shed light on interconnected biogeochemical processes in an aquifer system.</title>
        <authorList>
            <person name="Anantharaman K."/>
            <person name="Brown C.T."/>
            <person name="Hug L.A."/>
            <person name="Sharon I."/>
            <person name="Castelle C.J."/>
            <person name="Probst A.J."/>
            <person name="Thomas B.C."/>
            <person name="Singh A."/>
            <person name="Wilkins M.J."/>
            <person name="Karaoz U."/>
            <person name="Brodie E.L."/>
            <person name="Williams K.H."/>
            <person name="Hubbard S.S."/>
            <person name="Banfield J.F."/>
        </authorList>
    </citation>
    <scope>NUCLEOTIDE SEQUENCE [LARGE SCALE GENOMIC DNA]</scope>
</reference>
<feature type="repeat" description="TPR" evidence="3">
    <location>
        <begin position="264"/>
        <end position="297"/>
    </location>
</feature>
<dbReference type="InterPro" id="IPR019734">
    <property type="entry name" value="TPR_rpt"/>
</dbReference>
<feature type="chain" id="PRO_5009514728" description="Transglycosylase SLT domain-containing protein" evidence="4">
    <location>
        <begin position="30"/>
        <end position="671"/>
    </location>
</feature>
<evidence type="ECO:0000256" key="2">
    <source>
        <dbReference type="ARBA" id="ARBA00022729"/>
    </source>
</evidence>
<dbReference type="Pfam" id="PF13525">
    <property type="entry name" value="YfiO"/>
    <property type="match status" value="1"/>
</dbReference>
<gene>
    <name evidence="7" type="ORF">A2438_04890</name>
</gene>
<dbReference type="GO" id="GO:0000270">
    <property type="term" value="P:peptidoglycan metabolic process"/>
    <property type="evidence" value="ECO:0007669"/>
    <property type="project" value="InterPro"/>
</dbReference>
<sequence length="671" mass="76772">MVFQMKKLFLLFCTLFLLGAAARANNNFAAGVASFTEEKYPLAIVSFSKALSAPDFLLPEYAEFFLAKSYYQSFAFSSAEAMSNLVIQSKNEILVPDAYILIGKCRLDTNRNKEAADAFGYLIKKHPDNRLISLAYYLLAEANLRQGKNKEAYNLYSYVDNYYPLSPYSAKAKQKAKEIGKKYKLKPAKLSAKKLYEKGKAFWDAGDYKAAAAWFNRLAKEYPHAKQVKSALYMTGLAEFETADFEAAINTLEKNIREKGPGWQNSYYYLGRSYGRRGKYDKAINALQYFLSLYPKSPLADNAYYYTGYYYEIEEDFVLAINAYQNLLKNHPKSAIADSTAYQIGRIYYRQGNKEFARRAFAQAFNYPLGYDSAKCFYWWGKLTEEKSRDEAASIYAYIINNLDYTYYSYRGDDRLKALGYRSPLNHSALRKNSLVAGENLPPRINLLIEAGLNDYARYEMGEKNENGYQIRLGMLLNRRGEYYLPISFTEKKVKGAILKGEATGLPKNVWELAYPKGFWPSVKKEASAFGVDPYLVLALIREESRFNPKAVSSSRARGLMQIIAPTARKICEQLDLSYRQSALYNPPTNIKMGTYYFASLMSRFEGNPSLALAGYNGGPSRVKKWVGEWYNGQMAGIDIDDFVINIPIRETRDYVEKVMGSYYQYKRIYD</sequence>
<dbReference type="InterPro" id="IPR023346">
    <property type="entry name" value="Lysozyme-like_dom_sf"/>
</dbReference>
<evidence type="ECO:0000259" key="6">
    <source>
        <dbReference type="Pfam" id="PF13525"/>
    </source>
</evidence>
<protein>
    <recommendedName>
        <fullName evidence="9">Transglycosylase SLT domain-containing protein</fullName>
    </recommendedName>
</protein>
<feature type="repeat" description="TPR" evidence="3">
    <location>
        <begin position="96"/>
        <end position="129"/>
    </location>
</feature>
<dbReference type="PANTHER" id="PTHR37423">
    <property type="entry name" value="SOLUBLE LYTIC MUREIN TRANSGLYCOSYLASE-RELATED"/>
    <property type="match status" value="1"/>
</dbReference>
<dbReference type="GO" id="GO:0008933">
    <property type="term" value="F:peptidoglycan lytic transglycosylase activity"/>
    <property type="evidence" value="ECO:0007669"/>
    <property type="project" value="InterPro"/>
</dbReference>
<dbReference type="PANTHER" id="PTHR37423:SF2">
    <property type="entry name" value="MEMBRANE-BOUND LYTIC MUREIN TRANSGLYCOSYLASE C"/>
    <property type="match status" value="1"/>
</dbReference>
<evidence type="ECO:0008006" key="9">
    <source>
        <dbReference type="Google" id="ProtNLM"/>
    </source>
</evidence>
<name>A0A1F4U4P5_UNCSA</name>